<protein>
    <submittedName>
        <fullName evidence="1">Uncharacterized protein</fullName>
    </submittedName>
</protein>
<evidence type="ECO:0000313" key="2">
    <source>
        <dbReference type="Proteomes" id="UP000305654"/>
    </source>
</evidence>
<sequence>MADISDVEEALCGLILAATYPDGVGSPSITGPTIKIFRGWPINKTLNADLQNGMQNVTVFSRANSTRDTSRYARHWRTISTTVSTMTISVDGMQATLGGSGGAGQTVGLIVDGVGYAYTLTAADGSASTATMLAALLPSAASQGSVITVTAARTLQARITGSGIAEMETRRQEQGLMVSVWCPTPAGRDVLASAIDNYLAPIDWLSLADGTSARLTYHSSAETDESQNAILYRRILNYTVEYATTLRMTSAQMMFGIGTLQSGGIEQGFSCLAPPSRLVVPPLGAIRFDAWYDPSNGVDQQLAVVLSPPEFNFRLPSDASVDAGLASWPVATQSTIDAEIVSAIAAGLAFWAFDSYRPDDSLSLALSLYLSSAYRPRLKFCMLGQTSNWGSGGEDQPSLLRDISMMTQGGYMTVLGGRPLYLVLDASAGQIAGLPPGGVAAAIALVRTQVQAAGAANPYVVWLSGAALADYDNTAKATAVGADAAGAYATPRLNGAPQPYSALRLAARQDWAARAATGFPMVPTAMTGWDQRPLIETPQAFYPIPPDLTPLNYYDTASAAELGSHVVELVEAVGTYSAACPAQVGLIYAWNELAEGGWLMPTFSPAGPDLDRCAATSAAIAAAVEKSKQPSIALIS</sequence>
<dbReference type="RefSeq" id="WP_138326145.1">
    <property type="nucleotide sequence ID" value="NZ_VCDI01000003.1"/>
</dbReference>
<organism evidence="1 2">
    <name type="scientific">Lichenicoccus roseus</name>
    <dbReference type="NCBI Taxonomy" id="2683649"/>
    <lineage>
        <taxon>Bacteria</taxon>
        <taxon>Pseudomonadati</taxon>
        <taxon>Pseudomonadota</taxon>
        <taxon>Alphaproteobacteria</taxon>
        <taxon>Acetobacterales</taxon>
        <taxon>Acetobacteraceae</taxon>
        <taxon>Lichenicoccus</taxon>
    </lineage>
</organism>
<dbReference type="OrthoDB" id="9816424at2"/>
<name>A0A5R9J4Y7_9PROT</name>
<keyword evidence="2" id="KW-1185">Reference proteome</keyword>
<accession>A0A5R9J4Y7</accession>
<proteinExistence type="predicted"/>
<evidence type="ECO:0000313" key="1">
    <source>
        <dbReference type="EMBL" id="TLU72684.1"/>
    </source>
</evidence>
<comment type="caution">
    <text evidence="1">The sequence shown here is derived from an EMBL/GenBank/DDBJ whole genome shotgun (WGS) entry which is preliminary data.</text>
</comment>
<gene>
    <name evidence="1" type="ORF">FE263_11670</name>
</gene>
<reference evidence="1 2" key="1">
    <citation type="submission" date="2019-05" db="EMBL/GenBank/DDBJ databases">
        <authorList>
            <person name="Pankratov T."/>
            <person name="Grouzdev D."/>
        </authorList>
    </citation>
    <scope>NUCLEOTIDE SEQUENCE [LARGE SCALE GENOMIC DNA]</scope>
    <source>
        <strain evidence="1 2">KEBCLARHB70R</strain>
    </source>
</reference>
<dbReference type="Proteomes" id="UP000305654">
    <property type="component" value="Unassembled WGS sequence"/>
</dbReference>
<dbReference type="EMBL" id="VCDI01000003">
    <property type="protein sequence ID" value="TLU72684.1"/>
    <property type="molecule type" value="Genomic_DNA"/>
</dbReference>
<dbReference type="Gene3D" id="3.20.20.80">
    <property type="entry name" value="Glycosidases"/>
    <property type="match status" value="1"/>
</dbReference>
<dbReference type="AlphaFoldDB" id="A0A5R9J4Y7"/>